<reference evidence="11" key="1">
    <citation type="journal article" date="2018" name="Mol. Phylogenet. Evol.">
        <title>Phylogeny, evolution and mitochondrial gene order rearrangement in scale worms (Aphroditiformia, Annelida).</title>
        <authorList>
            <person name="Zhang Y."/>
            <person name="Sun J."/>
            <person name="Rouse G.W."/>
            <person name="Wiklund H."/>
            <person name="Pleijel F."/>
            <person name="Watanabe H.K."/>
            <person name="Chen C."/>
            <person name="Qian P.-Y."/>
            <person name="Qiu J.-W."/>
        </authorList>
    </citation>
    <scope>NUCLEOTIDE SEQUENCE</scope>
</reference>
<comment type="similarity">
    <text evidence="2">Belongs to the complex I subunit 4L family.</text>
</comment>
<proteinExistence type="inferred from homology"/>
<comment type="subcellular location">
    <subcellularLocation>
        <location evidence="1">Membrane</location>
        <topology evidence="1">Multi-pass membrane protein</topology>
    </subcellularLocation>
</comment>
<evidence type="ECO:0000256" key="2">
    <source>
        <dbReference type="ARBA" id="ARBA00010519"/>
    </source>
</evidence>
<keyword evidence="5" id="KW-1278">Translocase</keyword>
<dbReference type="Pfam" id="PF00420">
    <property type="entry name" value="Oxidored_q2"/>
    <property type="match status" value="1"/>
</dbReference>
<evidence type="ECO:0000256" key="3">
    <source>
        <dbReference type="ARBA" id="ARBA00016612"/>
    </source>
</evidence>
<accession>A0A343W6C5</accession>
<keyword evidence="8 10" id="KW-0472">Membrane</keyword>
<feature type="transmembrane region" description="Helical" evidence="10">
    <location>
        <begin position="29"/>
        <end position="51"/>
    </location>
</feature>
<dbReference type="InterPro" id="IPR039428">
    <property type="entry name" value="NUOK/Mnh_C1-like"/>
</dbReference>
<feature type="transmembrane region" description="Helical" evidence="10">
    <location>
        <begin position="6"/>
        <end position="22"/>
    </location>
</feature>
<organism evidence="11">
    <name type="scientific">Lepidonotus sp. YZ-2018</name>
    <dbReference type="NCBI Taxonomy" id="2153334"/>
    <lineage>
        <taxon>Eukaryota</taxon>
        <taxon>Metazoa</taxon>
        <taxon>Spiralia</taxon>
        <taxon>Lophotrochozoa</taxon>
        <taxon>Annelida</taxon>
        <taxon>Polychaeta</taxon>
        <taxon>Errantia</taxon>
        <taxon>Phyllodocida</taxon>
        <taxon>Polynoidae</taxon>
        <taxon>Lepidonotus</taxon>
    </lineage>
</organism>
<feature type="transmembrane region" description="Helical" evidence="10">
    <location>
        <begin position="57"/>
        <end position="79"/>
    </location>
</feature>
<evidence type="ECO:0000256" key="7">
    <source>
        <dbReference type="ARBA" id="ARBA00023027"/>
    </source>
</evidence>
<dbReference type="AlphaFoldDB" id="A0A343W6C5"/>
<evidence type="ECO:0000256" key="4">
    <source>
        <dbReference type="ARBA" id="ARBA00022692"/>
    </source>
</evidence>
<evidence type="ECO:0000256" key="6">
    <source>
        <dbReference type="ARBA" id="ARBA00022989"/>
    </source>
</evidence>
<dbReference type="GO" id="GO:0016020">
    <property type="term" value="C:membrane"/>
    <property type="evidence" value="ECO:0007669"/>
    <property type="project" value="UniProtKB-SubCell"/>
</dbReference>
<evidence type="ECO:0000256" key="5">
    <source>
        <dbReference type="ARBA" id="ARBA00022967"/>
    </source>
</evidence>
<protein>
    <recommendedName>
        <fullName evidence="3">NADH-ubiquinone oxidoreductase chain 4L</fullName>
    </recommendedName>
    <alternativeName>
        <fullName evidence="9">NADH dehydrogenase subunit 4L</fullName>
    </alternativeName>
</protein>
<evidence type="ECO:0000256" key="9">
    <source>
        <dbReference type="ARBA" id="ARBA00031586"/>
    </source>
</evidence>
<geneLocation type="mitochondrion" evidence="11"/>
<dbReference type="Gene3D" id="1.10.287.3510">
    <property type="match status" value="1"/>
</dbReference>
<evidence type="ECO:0000256" key="8">
    <source>
        <dbReference type="ARBA" id="ARBA00023136"/>
    </source>
</evidence>
<evidence type="ECO:0000256" key="10">
    <source>
        <dbReference type="SAM" id="Phobius"/>
    </source>
</evidence>
<name>A0A343W6C5_9ANNE</name>
<dbReference type="EMBL" id="KY753831">
    <property type="protein sequence ID" value="AVW86147.1"/>
    <property type="molecule type" value="Genomic_DNA"/>
</dbReference>
<evidence type="ECO:0000256" key="1">
    <source>
        <dbReference type="ARBA" id="ARBA00004141"/>
    </source>
</evidence>
<sequence>MSLLPSSFIPMCTLLTLFTMVSQRNHLLMTLLALEAMILNLMIFAMLFSSSSSMPELFLAMIILTFGACEAALGLACLVKMTRSFGNDLISSSSLNQC</sequence>
<evidence type="ECO:0000313" key="11">
    <source>
        <dbReference type="EMBL" id="AVW86147.1"/>
    </source>
</evidence>
<keyword evidence="7" id="KW-0520">NAD</keyword>
<keyword evidence="6 10" id="KW-1133">Transmembrane helix</keyword>
<keyword evidence="11" id="KW-0496">Mitochondrion</keyword>
<gene>
    <name evidence="11" type="primary">ND4L</name>
</gene>
<keyword evidence="4 10" id="KW-0812">Transmembrane</keyword>